<dbReference type="PROSITE" id="PS50931">
    <property type="entry name" value="HTH_LYSR"/>
    <property type="match status" value="1"/>
</dbReference>
<evidence type="ECO:0000259" key="5">
    <source>
        <dbReference type="PROSITE" id="PS50931"/>
    </source>
</evidence>
<evidence type="ECO:0000313" key="6">
    <source>
        <dbReference type="EMBL" id="MBB5836880.1"/>
    </source>
</evidence>
<dbReference type="SUPFAM" id="SSF53850">
    <property type="entry name" value="Periplasmic binding protein-like II"/>
    <property type="match status" value="1"/>
</dbReference>
<dbReference type="InterPro" id="IPR036390">
    <property type="entry name" value="WH_DNA-bd_sf"/>
</dbReference>
<dbReference type="Pfam" id="PF03466">
    <property type="entry name" value="LysR_substrate"/>
    <property type="match status" value="1"/>
</dbReference>
<gene>
    <name evidence="6" type="ORF">HDA39_003614</name>
</gene>
<dbReference type="PRINTS" id="PR00039">
    <property type="entry name" value="HTHLYSR"/>
</dbReference>
<dbReference type="GO" id="GO:0032993">
    <property type="term" value="C:protein-DNA complex"/>
    <property type="evidence" value="ECO:0007669"/>
    <property type="project" value="TreeGrafter"/>
</dbReference>
<dbReference type="Gene3D" id="3.40.190.290">
    <property type="match status" value="1"/>
</dbReference>
<dbReference type="InterPro" id="IPR000847">
    <property type="entry name" value="LysR_HTH_N"/>
</dbReference>
<name>A0A7W9MV61_9ACTN</name>
<comment type="similarity">
    <text evidence="1">Belongs to the LysR transcriptional regulatory family.</text>
</comment>
<keyword evidence="4" id="KW-0804">Transcription</keyword>
<proteinExistence type="inferred from homology"/>
<feature type="domain" description="HTH lysR-type" evidence="5">
    <location>
        <begin position="9"/>
        <end position="66"/>
    </location>
</feature>
<evidence type="ECO:0000256" key="3">
    <source>
        <dbReference type="ARBA" id="ARBA00023125"/>
    </source>
</evidence>
<dbReference type="Pfam" id="PF00126">
    <property type="entry name" value="HTH_1"/>
    <property type="match status" value="1"/>
</dbReference>
<comment type="caution">
    <text evidence="6">The sequence shown here is derived from an EMBL/GenBank/DDBJ whole genome shotgun (WGS) entry which is preliminary data.</text>
</comment>
<evidence type="ECO:0000256" key="2">
    <source>
        <dbReference type="ARBA" id="ARBA00023015"/>
    </source>
</evidence>
<keyword evidence="2" id="KW-0805">Transcription regulation</keyword>
<evidence type="ECO:0000256" key="1">
    <source>
        <dbReference type="ARBA" id="ARBA00009437"/>
    </source>
</evidence>
<dbReference type="SUPFAM" id="SSF46785">
    <property type="entry name" value="Winged helix' DNA-binding domain"/>
    <property type="match status" value="1"/>
</dbReference>
<dbReference type="RefSeq" id="WP_184796438.1">
    <property type="nucleotide sequence ID" value="NZ_JACHMY010000001.1"/>
</dbReference>
<evidence type="ECO:0000313" key="7">
    <source>
        <dbReference type="Proteomes" id="UP000549971"/>
    </source>
</evidence>
<dbReference type="EMBL" id="JACHMY010000001">
    <property type="protein sequence ID" value="MBB5836880.1"/>
    <property type="molecule type" value="Genomic_DNA"/>
</dbReference>
<dbReference type="Gene3D" id="1.10.10.10">
    <property type="entry name" value="Winged helix-like DNA-binding domain superfamily/Winged helix DNA-binding domain"/>
    <property type="match status" value="1"/>
</dbReference>
<evidence type="ECO:0000256" key="4">
    <source>
        <dbReference type="ARBA" id="ARBA00023163"/>
    </source>
</evidence>
<dbReference type="AlphaFoldDB" id="A0A7W9MV61"/>
<dbReference type="PANTHER" id="PTHR30346">
    <property type="entry name" value="TRANSCRIPTIONAL DUAL REGULATOR HCAR-RELATED"/>
    <property type="match status" value="1"/>
</dbReference>
<dbReference type="InterPro" id="IPR036388">
    <property type="entry name" value="WH-like_DNA-bd_sf"/>
</dbReference>
<reference evidence="6 7" key="1">
    <citation type="submission" date="2020-08" db="EMBL/GenBank/DDBJ databases">
        <title>Sequencing the genomes of 1000 actinobacteria strains.</title>
        <authorList>
            <person name="Klenk H.-P."/>
        </authorList>
    </citation>
    <scope>NUCLEOTIDE SEQUENCE [LARGE SCALE GENOMIC DNA]</scope>
    <source>
        <strain evidence="6 7">DSM 28967</strain>
    </source>
</reference>
<protein>
    <submittedName>
        <fullName evidence="6">DNA-binding transcriptional LysR family regulator</fullName>
    </submittedName>
</protein>
<accession>A0A7W9MV61</accession>
<dbReference type="PANTHER" id="PTHR30346:SF29">
    <property type="entry name" value="LYSR SUBSTRATE-BINDING"/>
    <property type="match status" value="1"/>
</dbReference>
<keyword evidence="3 6" id="KW-0238">DNA-binding</keyword>
<dbReference type="GO" id="GO:0003700">
    <property type="term" value="F:DNA-binding transcription factor activity"/>
    <property type="evidence" value="ECO:0007669"/>
    <property type="project" value="InterPro"/>
</dbReference>
<dbReference type="CDD" id="cd05466">
    <property type="entry name" value="PBP2_LTTR_substrate"/>
    <property type="match status" value="1"/>
</dbReference>
<dbReference type="GO" id="GO:0003677">
    <property type="term" value="F:DNA binding"/>
    <property type="evidence" value="ECO:0007669"/>
    <property type="project" value="UniProtKB-KW"/>
</dbReference>
<organism evidence="6 7">
    <name type="scientific">Kribbella italica</name>
    <dbReference type="NCBI Taxonomy" id="1540520"/>
    <lineage>
        <taxon>Bacteria</taxon>
        <taxon>Bacillati</taxon>
        <taxon>Actinomycetota</taxon>
        <taxon>Actinomycetes</taxon>
        <taxon>Propionibacteriales</taxon>
        <taxon>Kribbellaceae</taxon>
        <taxon>Kribbella</taxon>
    </lineage>
</organism>
<keyword evidence="7" id="KW-1185">Reference proteome</keyword>
<dbReference type="InterPro" id="IPR005119">
    <property type="entry name" value="LysR_subst-bd"/>
</dbReference>
<sequence length="298" mass="31901">MDLTSAYGYRLDWVVSFVAVARYGGFSAAAKAVFRGQSRISEHVAELEKALGVQLFDRSAHPVALTPEGRALLPAAEEILHRLGELATVRGQVRFGTYPSAAAWLFPQVAVRTKDVRLLLVEGPSIELERALVQGEIDLAIRPVHPLVVSEALEHRVLWREPLVAVFAANHPLAAQPSVGLADLAALPLISIGEASGGRQFESHLAFASAGLSPASVYRTNQPQTLLSLVRHGLGTGVTNALAVTTANLDGVRLVPIHDAGVERQVALFLHRDRPRTPALTTVIETVTAIDPPTSGVR</sequence>
<dbReference type="Proteomes" id="UP000549971">
    <property type="component" value="Unassembled WGS sequence"/>
</dbReference>